<name>A0A8J6BBL2_ELECQ</name>
<dbReference type="EMBL" id="WNTK01056007">
    <property type="protein sequence ID" value="KAG9460580.1"/>
    <property type="molecule type" value="Genomic_DNA"/>
</dbReference>
<sequence>MKSDPPVDMRPEWSCRLLSGKIPSRTSGYLSDLNIPVLSISRFKCKKKAILCCHPVVRAGTCIGYTHIYAR</sequence>
<protein>
    <submittedName>
        <fullName evidence="1">Uncharacterized protein</fullName>
    </submittedName>
</protein>
<organism evidence="1 2">
    <name type="scientific">Eleutherodactylus coqui</name>
    <name type="common">Puerto Rican coqui</name>
    <dbReference type="NCBI Taxonomy" id="57060"/>
    <lineage>
        <taxon>Eukaryota</taxon>
        <taxon>Metazoa</taxon>
        <taxon>Chordata</taxon>
        <taxon>Craniata</taxon>
        <taxon>Vertebrata</taxon>
        <taxon>Euteleostomi</taxon>
        <taxon>Amphibia</taxon>
        <taxon>Batrachia</taxon>
        <taxon>Anura</taxon>
        <taxon>Neobatrachia</taxon>
        <taxon>Hyloidea</taxon>
        <taxon>Eleutherodactylidae</taxon>
        <taxon>Eleutherodactylinae</taxon>
        <taxon>Eleutherodactylus</taxon>
        <taxon>Eleutherodactylus</taxon>
    </lineage>
</organism>
<dbReference type="AlphaFoldDB" id="A0A8J6BBL2"/>
<dbReference type="Proteomes" id="UP000770717">
    <property type="component" value="Unassembled WGS sequence"/>
</dbReference>
<keyword evidence="2" id="KW-1185">Reference proteome</keyword>
<reference evidence="1" key="1">
    <citation type="thesis" date="2020" institute="ProQuest LLC" country="789 East Eisenhower Parkway, Ann Arbor, MI, USA">
        <title>Comparative Genomics and Chromosome Evolution.</title>
        <authorList>
            <person name="Mudd A.B."/>
        </authorList>
    </citation>
    <scope>NUCLEOTIDE SEQUENCE</scope>
    <source>
        <strain evidence="1">HN-11 Male</strain>
        <tissue evidence="1">Kidney and liver</tissue>
    </source>
</reference>
<evidence type="ECO:0000313" key="2">
    <source>
        <dbReference type="Proteomes" id="UP000770717"/>
    </source>
</evidence>
<evidence type="ECO:0000313" key="1">
    <source>
        <dbReference type="EMBL" id="KAG9460580.1"/>
    </source>
</evidence>
<gene>
    <name evidence="1" type="ORF">GDO78_020854</name>
</gene>
<accession>A0A8J6BBL2</accession>
<proteinExistence type="predicted"/>
<comment type="caution">
    <text evidence="1">The sequence shown here is derived from an EMBL/GenBank/DDBJ whole genome shotgun (WGS) entry which is preliminary data.</text>
</comment>